<feature type="active site" description="Proton acceptor" evidence="5">
    <location>
        <position position="126"/>
    </location>
</feature>
<dbReference type="Proteomes" id="UP001595817">
    <property type="component" value="Unassembled WGS sequence"/>
</dbReference>
<dbReference type="PANTHER" id="PTHR11014">
    <property type="entry name" value="PEPTIDASE M20 FAMILY MEMBER"/>
    <property type="match status" value="1"/>
</dbReference>
<dbReference type="SUPFAM" id="SSF55031">
    <property type="entry name" value="Bacterial exopeptidase dimerisation domain"/>
    <property type="match status" value="1"/>
</dbReference>
<protein>
    <recommendedName>
        <fullName evidence="5">N-acetyldiaminopimelate deacetylase</fullName>
        <ecNumber evidence="5">3.5.1.47</ecNumber>
    </recommendedName>
</protein>
<dbReference type="PANTHER" id="PTHR11014:SF98">
    <property type="entry name" value="N-ACETYLDIAMINOPIMELATE DEACETYLASE"/>
    <property type="match status" value="1"/>
</dbReference>
<reference evidence="8" key="1">
    <citation type="journal article" date="2019" name="Int. J. Syst. Evol. Microbiol.">
        <title>The Global Catalogue of Microorganisms (GCM) 10K type strain sequencing project: providing services to taxonomists for standard genome sequencing and annotation.</title>
        <authorList>
            <consortium name="The Broad Institute Genomics Platform"/>
            <consortium name="The Broad Institute Genome Sequencing Center for Infectious Disease"/>
            <person name="Wu L."/>
            <person name="Ma J."/>
        </authorList>
    </citation>
    <scope>NUCLEOTIDE SEQUENCE [LARGE SCALE GENOMIC DNA]</scope>
    <source>
        <strain evidence="8">CCUG 59778</strain>
    </source>
</reference>
<dbReference type="InterPro" id="IPR011650">
    <property type="entry name" value="Peptidase_M20_dimer"/>
</dbReference>
<keyword evidence="8" id="KW-1185">Reference proteome</keyword>
<sequence length="372" mass="41167">MTNLLDIRRELHQIPELGFKEFKTHAFLMQQIQSFPQERLTVTTWETGIVVKVEGLDPSKTIGWRTDIDGLPIEEETGVAFASMHDGQMHACGHDIHMTVALGLLQRLAEDPIDDHVVFLFQPAEEGPGGALPMREWLKAEHPELLPDQIFAFHIAPEYPVGTIATRPGILFANTGEFNIDLIGTEGHAAYPHKSRDMSVAASTLLLQLQTIVSRSVNPLDSAVVTVGKLTSGTAENIISGHARMEGTIRTFNADTMAAVKERIEAIGKGIELSFDCEVRVTYGSSYYQVVNDLDLTTKFIQFAQEQSAANVIVCDPAMTGEDFGFFLQEIPGFLFWAGVDSPYGLHHAKMNPDEGVIDFMVPFVESYFRSI</sequence>
<evidence type="ECO:0000313" key="7">
    <source>
        <dbReference type="EMBL" id="MFC4410357.1"/>
    </source>
</evidence>
<name>A0ABV8X355_9LACT</name>
<evidence type="ECO:0000256" key="4">
    <source>
        <dbReference type="ARBA" id="ARBA00023154"/>
    </source>
</evidence>
<feature type="active site" evidence="5">
    <location>
        <position position="67"/>
    </location>
</feature>
<dbReference type="Gene3D" id="3.30.70.360">
    <property type="match status" value="1"/>
</dbReference>
<dbReference type="EC" id="3.5.1.47" evidence="5"/>
<dbReference type="Pfam" id="PF07687">
    <property type="entry name" value="M20_dimer"/>
    <property type="match status" value="1"/>
</dbReference>
<keyword evidence="2 5" id="KW-0378">Hydrolase</keyword>
<organism evidence="7 8">
    <name type="scientific">Chungangia koreensis</name>
    <dbReference type="NCBI Taxonomy" id="752657"/>
    <lineage>
        <taxon>Bacteria</taxon>
        <taxon>Bacillati</taxon>
        <taxon>Bacillota</taxon>
        <taxon>Bacilli</taxon>
        <taxon>Lactobacillales</taxon>
        <taxon>Chungangia</taxon>
    </lineage>
</organism>
<comment type="similarity">
    <text evidence="5">Belongs to the peptidase M20A family. N-acetyldiaminopimelate deacetylase subfamily.</text>
</comment>
<dbReference type="Gene3D" id="3.40.630.10">
    <property type="entry name" value="Zn peptidases"/>
    <property type="match status" value="1"/>
</dbReference>
<dbReference type="InterPro" id="IPR002933">
    <property type="entry name" value="Peptidase_M20"/>
</dbReference>
<comment type="pathway">
    <text evidence="5">Amino-acid biosynthesis; L-lysine biosynthesis via DAP pathway; LL-2,6-diaminopimelate from (S)-tetrahydrodipicolinate (acetylase route): step 3/3.</text>
</comment>
<evidence type="ECO:0000256" key="1">
    <source>
        <dbReference type="ARBA" id="ARBA00022605"/>
    </source>
</evidence>
<dbReference type="Pfam" id="PF01546">
    <property type="entry name" value="Peptidase_M20"/>
    <property type="match status" value="1"/>
</dbReference>
<evidence type="ECO:0000256" key="5">
    <source>
        <dbReference type="HAMAP-Rule" id="MF_01692"/>
    </source>
</evidence>
<dbReference type="InterPro" id="IPR017439">
    <property type="entry name" value="Amidohydrolase"/>
</dbReference>
<dbReference type="CDD" id="cd05670">
    <property type="entry name" value="M20_Acy1_YkuR-like"/>
    <property type="match status" value="1"/>
</dbReference>
<dbReference type="InterPro" id="IPR023905">
    <property type="entry name" value="AcetylDAP_deacetylase"/>
</dbReference>
<dbReference type="InterPro" id="IPR036264">
    <property type="entry name" value="Bact_exopeptidase_dim_dom"/>
</dbReference>
<dbReference type="EMBL" id="JBHSEC010000014">
    <property type="protein sequence ID" value="MFC4410357.1"/>
    <property type="molecule type" value="Genomic_DNA"/>
</dbReference>
<evidence type="ECO:0000259" key="6">
    <source>
        <dbReference type="Pfam" id="PF07687"/>
    </source>
</evidence>
<proteinExistence type="inferred from homology"/>
<keyword evidence="1 5" id="KW-0028">Amino-acid biosynthesis</keyword>
<gene>
    <name evidence="7" type="ORF">ACFOZY_07970</name>
</gene>
<dbReference type="SUPFAM" id="SSF53187">
    <property type="entry name" value="Zn-dependent exopeptidases"/>
    <property type="match status" value="1"/>
</dbReference>
<feature type="domain" description="Peptidase M20 dimerisation" evidence="6">
    <location>
        <begin position="177"/>
        <end position="267"/>
    </location>
</feature>
<evidence type="ECO:0000313" key="8">
    <source>
        <dbReference type="Proteomes" id="UP001595817"/>
    </source>
</evidence>
<dbReference type="NCBIfam" id="TIGR01891">
    <property type="entry name" value="amidohydrolases"/>
    <property type="match status" value="1"/>
</dbReference>
<comment type="function">
    <text evidence="5">Catalyzes the conversion of N-acetyl-diaminopimelate to diaminopimelate and acetate.</text>
</comment>
<comment type="catalytic activity">
    <reaction evidence="5">
        <text>N-acetyl-(2S,6S)-2,6-diaminopimelate + H2O = (2S,6S)-2,6-diaminopimelate + acetate</text>
        <dbReference type="Rhea" id="RHEA:20405"/>
        <dbReference type="ChEBI" id="CHEBI:15377"/>
        <dbReference type="ChEBI" id="CHEBI:30089"/>
        <dbReference type="ChEBI" id="CHEBI:57609"/>
        <dbReference type="ChEBI" id="CHEBI:58767"/>
        <dbReference type="EC" id="3.5.1.47"/>
    </reaction>
</comment>
<comment type="caution">
    <text evidence="7">The sequence shown here is derived from an EMBL/GenBank/DDBJ whole genome shotgun (WGS) entry which is preliminary data.</text>
</comment>
<keyword evidence="3 5" id="KW-0220">Diaminopimelate biosynthesis</keyword>
<evidence type="ECO:0000256" key="2">
    <source>
        <dbReference type="ARBA" id="ARBA00022801"/>
    </source>
</evidence>
<evidence type="ECO:0000256" key="3">
    <source>
        <dbReference type="ARBA" id="ARBA00022915"/>
    </source>
</evidence>
<dbReference type="HAMAP" id="MF_01692">
    <property type="entry name" value="DapEL"/>
    <property type="match status" value="1"/>
</dbReference>
<keyword evidence="4 5" id="KW-0457">Lysine biosynthesis</keyword>
<dbReference type="PIRSF" id="PIRSF005962">
    <property type="entry name" value="Pept_M20D_amidohydro"/>
    <property type="match status" value="1"/>
</dbReference>
<dbReference type="RefSeq" id="WP_378154107.1">
    <property type="nucleotide sequence ID" value="NZ_JBHSEC010000014.1"/>
</dbReference>
<accession>A0ABV8X355</accession>